<sequence length="101" mass="11102">MCFKVSARTSLTVQTINVTKTTALQATKLLRYHARQTMRPTSTGRSLIGGYTHEKEGLRVSRERHQGTDAAYDPTSRISGRKQGPIQATIASVRPTVSARS</sequence>
<dbReference type="Proteomes" id="UP000054771">
    <property type="component" value="Unassembled WGS sequence"/>
</dbReference>
<feature type="compositionally biased region" description="Basic and acidic residues" evidence="1">
    <location>
        <begin position="52"/>
        <end position="67"/>
    </location>
</feature>
<evidence type="ECO:0000256" key="1">
    <source>
        <dbReference type="SAM" id="MobiDB-lite"/>
    </source>
</evidence>
<reference evidence="3" key="1">
    <citation type="journal article" date="2016" name="Genome Announc.">
        <title>Draft genome sequences of fungus Aspergillus calidoustus.</title>
        <authorList>
            <person name="Horn F."/>
            <person name="Linde J."/>
            <person name="Mattern D.J."/>
            <person name="Walther G."/>
            <person name="Guthke R."/>
            <person name="Scherlach K."/>
            <person name="Martin K."/>
            <person name="Brakhage A.A."/>
            <person name="Petzke L."/>
            <person name="Valiante V."/>
        </authorList>
    </citation>
    <scope>NUCLEOTIDE SEQUENCE [LARGE SCALE GENOMIC DNA]</scope>
    <source>
        <strain evidence="3">SF006504</strain>
    </source>
</reference>
<name>A0A0U5FT08_ASPCI</name>
<feature type="region of interest" description="Disordered" evidence="1">
    <location>
        <begin position="36"/>
        <end position="84"/>
    </location>
</feature>
<gene>
    <name evidence="2" type="ORF">ASPCAL03708</name>
</gene>
<keyword evidence="3" id="KW-1185">Reference proteome</keyword>
<accession>A0A0U5FT08</accession>
<evidence type="ECO:0000313" key="2">
    <source>
        <dbReference type="EMBL" id="CEL02539.1"/>
    </source>
</evidence>
<proteinExistence type="predicted"/>
<dbReference type="AlphaFoldDB" id="A0A0U5FT08"/>
<organism evidence="2 3">
    <name type="scientific">Aspergillus calidoustus</name>
    <dbReference type="NCBI Taxonomy" id="454130"/>
    <lineage>
        <taxon>Eukaryota</taxon>
        <taxon>Fungi</taxon>
        <taxon>Dikarya</taxon>
        <taxon>Ascomycota</taxon>
        <taxon>Pezizomycotina</taxon>
        <taxon>Eurotiomycetes</taxon>
        <taxon>Eurotiomycetidae</taxon>
        <taxon>Eurotiales</taxon>
        <taxon>Aspergillaceae</taxon>
        <taxon>Aspergillus</taxon>
        <taxon>Aspergillus subgen. Nidulantes</taxon>
    </lineage>
</organism>
<evidence type="ECO:0000313" key="3">
    <source>
        <dbReference type="Proteomes" id="UP000054771"/>
    </source>
</evidence>
<dbReference type="EMBL" id="CDMC01000003">
    <property type="protein sequence ID" value="CEL02539.1"/>
    <property type="molecule type" value="Genomic_DNA"/>
</dbReference>
<protein>
    <submittedName>
        <fullName evidence="2">Uncharacterized protein</fullName>
    </submittedName>
</protein>